<keyword evidence="12" id="KW-1185">Reference proteome</keyword>
<dbReference type="AlphaFoldDB" id="A0A9D4VEG2"/>
<feature type="transmembrane region" description="Helical" evidence="9">
    <location>
        <begin position="148"/>
        <end position="164"/>
    </location>
</feature>
<dbReference type="GO" id="GO:0015179">
    <property type="term" value="F:L-amino acid transmembrane transporter activity"/>
    <property type="evidence" value="ECO:0007669"/>
    <property type="project" value="TreeGrafter"/>
</dbReference>
<feature type="transmembrane region" description="Helical" evidence="9">
    <location>
        <begin position="227"/>
        <end position="254"/>
    </location>
</feature>
<organism evidence="11 12">
    <name type="scientific">Adiantum capillus-veneris</name>
    <name type="common">Maidenhair fern</name>
    <dbReference type="NCBI Taxonomy" id="13818"/>
    <lineage>
        <taxon>Eukaryota</taxon>
        <taxon>Viridiplantae</taxon>
        <taxon>Streptophyta</taxon>
        <taxon>Embryophyta</taxon>
        <taxon>Tracheophyta</taxon>
        <taxon>Polypodiopsida</taxon>
        <taxon>Polypodiidae</taxon>
        <taxon>Polypodiales</taxon>
        <taxon>Pteridineae</taxon>
        <taxon>Pteridaceae</taxon>
        <taxon>Vittarioideae</taxon>
        <taxon>Adiantum</taxon>
    </lineage>
</organism>
<sequence>MASTTVEKTYRPSSDKAPLLPSKKQDDEQYDGYNDASVSIVYLIIIADVLSGSTSSSVHHNGVLEEWAGAQTWWNSRVSVMLFTTLFILAPLTAFRHVDSLELSSALSVALAILFVVVTAAIAVYKLVAGTISSPKLFPEFVFDASTIFDYFSVVPILVTAYICHHSVHPVLNELQDDTQSKMAVRVSLVLCTAIYLATSAFGYLLFGESTLSDVLSNFDSDLGVPHSAILADIVRVGYAVHLMLVFPLLHFSLRLNFDGLIFPRAGPLSLDTKRFSIITAALVTSSFIAASFIPDIWDAFQLTGSTSGVCVGFVFPGILVLRDAAGIANRREKMAAWFMVILAVGSSAIALTGDIYDIFD</sequence>
<feature type="transmembrane region" description="Helical" evidence="9">
    <location>
        <begin position="335"/>
        <end position="357"/>
    </location>
</feature>
<dbReference type="Proteomes" id="UP000886520">
    <property type="component" value="Chromosome 1"/>
</dbReference>
<feature type="transmembrane region" description="Helical" evidence="9">
    <location>
        <begin position="74"/>
        <end position="95"/>
    </location>
</feature>
<feature type="transmembrane region" description="Helical" evidence="9">
    <location>
        <begin position="275"/>
        <end position="294"/>
    </location>
</feature>
<keyword evidence="7 9" id="KW-0472">Membrane</keyword>
<proteinExistence type="inferred from homology"/>
<dbReference type="PANTHER" id="PTHR22950:SF458">
    <property type="entry name" value="SODIUM-COUPLED NEUTRAL AMINO ACID TRANSPORTER 11-RELATED"/>
    <property type="match status" value="1"/>
</dbReference>
<evidence type="ECO:0000256" key="3">
    <source>
        <dbReference type="ARBA" id="ARBA00022448"/>
    </source>
</evidence>
<dbReference type="PANTHER" id="PTHR22950">
    <property type="entry name" value="AMINO ACID TRANSPORTER"/>
    <property type="match status" value="1"/>
</dbReference>
<evidence type="ECO:0000256" key="6">
    <source>
        <dbReference type="ARBA" id="ARBA00022989"/>
    </source>
</evidence>
<accession>A0A9D4VEG2</accession>
<protein>
    <recommendedName>
        <fullName evidence="10">Amino acid transporter transmembrane domain-containing protein</fullName>
    </recommendedName>
</protein>
<dbReference type="OrthoDB" id="28208at2759"/>
<keyword evidence="3" id="KW-0813">Transport</keyword>
<comment type="similarity">
    <text evidence="2">Belongs to the amino acid/polyamine transporter 2 family.</text>
</comment>
<keyword evidence="6 9" id="KW-1133">Transmembrane helix</keyword>
<evidence type="ECO:0000259" key="10">
    <source>
        <dbReference type="Pfam" id="PF01490"/>
    </source>
</evidence>
<evidence type="ECO:0000256" key="4">
    <source>
        <dbReference type="ARBA" id="ARBA00022692"/>
    </source>
</evidence>
<dbReference type="EMBL" id="JABFUD020000001">
    <property type="protein sequence ID" value="KAI5084574.1"/>
    <property type="molecule type" value="Genomic_DNA"/>
</dbReference>
<evidence type="ECO:0000256" key="2">
    <source>
        <dbReference type="ARBA" id="ARBA00008066"/>
    </source>
</evidence>
<name>A0A9D4VEG2_ADICA</name>
<evidence type="ECO:0000256" key="8">
    <source>
        <dbReference type="SAM" id="MobiDB-lite"/>
    </source>
</evidence>
<comment type="subcellular location">
    <subcellularLocation>
        <location evidence="1">Membrane</location>
        <topology evidence="1">Multi-pass membrane protein</topology>
    </subcellularLocation>
</comment>
<feature type="transmembrane region" description="Helical" evidence="9">
    <location>
        <begin position="107"/>
        <end position="128"/>
    </location>
</feature>
<evidence type="ECO:0000313" key="12">
    <source>
        <dbReference type="Proteomes" id="UP000886520"/>
    </source>
</evidence>
<evidence type="ECO:0000256" key="1">
    <source>
        <dbReference type="ARBA" id="ARBA00004141"/>
    </source>
</evidence>
<reference evidence="11" key="1">
    <citation type="submission" date="2021-01" db="EMBL/GenBank/DDBJ databases">
        <title>Adiantum capillus-veneris genome.</title>
        <authorList>
            <person name="Fang Y."/>
            <person name="Liao Q."/>
        </authorList>
    </citation>
    <scope>NUCLEOTIDE SEQUENCE</scope>
    <source>
        <strain evidence="11">H3</strain>
        <tissue evidence="11">Leaf</tissue>
    </source>
</reference>
<gene>
    <name evidence="11" type="ORF">GOP47_0000743</name>
</gene>
<feature type="region of interest" description="Disordered" evidence="8">
    <location>
        <begin position="1"/>
        <end position="30"/>
    </location>
</feature>
<evidence type="ECO:0000313" key="11">
    <source>
        <dbReference type="EMBL" id="KAI5084574.1"/>
    </source>
</evidence>
<feature type="transmembrane region" description="Helical" evidence="9">
    <location>
        <begin position="185"/>
        <end position="207"/>
    </location>
</feature>
<feature type="domain" description="Amino acid transporter transmembrane" evidence="10">
    <location>
        <begin position="37"/>
        <end position="351"/>
    </location>
</feature>
<keyword evidence="5" id="KW-0029">Amino-acid transport</keyword>
<dbReference type="Pfam" id="PF01490">
    <property type="entry name" value="Aa_trans"/>
    <property type="match status" value="1"/>
</dbReference>
<evidence type="ECO:0000256" key="9">
    <source>
        <dbReference type="SAM" id="Phobius"/>
    </source>
</evidence>
<comment type="caution">
    <text evidence="11">The sequence shown here is derived from an EMBL/GenBank/DDBJ whole genome shotgun (WGS) entry which is preliminary data.</text>
</comment>
<dbReference type="InterPro" id="IPR013057">
    <property type="entry name" value="AA_transpt_TM"/>
</dbReference>
<feature type="transmembrane region" description="Helical" evidence="9">
    <location>
        <begin position="300"/>
        <end position="323"/>
    </location>
</feature>
<keyword evidence="4 9" id="KW-0812">Transmembrane</keyword>
<evidence type="ECO:0000256" key="5">
    <source>
        <dbReference type="ARBA" id="ARBA00022970"/>
    </source>
</evidence>
<evidence type="ECO:0000256" key="7">
    <source>
        <dbReference type="ARBA" id="ARBA00023136"/>
    </source>
</evidence>
<dbReference type="GO" id="GO:0031090">
    <property type="term" value="C:organelle membrane"/>
    <property type="evidence" value="ECO:0007669"/>
    <property type="project" value="UniProtKB-ARBA"/>
</dbReference>